<sequence length="207" mass="21319">MKKNILRGLFIGGLLSLALPVLAVSTTPENRAVNISVASIGGKLDAAALRAVRQIVGYGIASGAVDTFTITSPKPGSVPKEGGVIACAEAGFNANSSKFNAFIQDLRTIKPKVGTVYTVAPVVRCSVNEPVVVDPIMCTMEVKLCPDGSSVGRTGASCQFAPCPEIKPSQVIPTACTKEAQLCPDGSVVGRTGPSCKFAPCPTAKKK</sequence>
<feature type="signal peptide" evidence="1">
    <location>
        <begin position="1"/>
        <end position="23"/>
    </location>
</feature>
<dbReference type="AlphaFoldDB" id="A0A1R4HBX8"/>
<dbReference type="EMBL" id="FUKI01000123">
    <property type="protein sequence ID" value="SJM93735.1"/>
    <property type="molecule type" value="Genomic_DNA"/>
</dbReference>
<name>A0A1R4HBX8_9GAMM</name>
<keyword evidence="3" id="KW-1185">Reference proteome</keyword>
<protein>
    <submittedName>
        <fullName evidence="2">Uncharacterized protein</fullName>
    </submittedName>
</protein>
<organism evidence="2 3">
    <name type="scientific">Crenothrix polyspora</name>
    <dbReference type="NCBI Taxonomy" id="360316"/>
    <lineage>
        <taxon>Bacteria</taxon>
        <taxon>Pseudomonadati</taxon>
        <taxon>Pseudomonadota</taxon>
        <taxon>Gammaproteobacteria</taxon>
        <taxon>Methylococcales</taxon>
        <taxon>Crenotrichaceae</taxon>
        <taxon>Crenothrix</taxon>
    </lineage>
</organism>
<gene>
    <name evidence="2" type="ORF">CRENPOLYSF1_470032</name>
</gene>
<proteinExistence type="predicted"/>
<dbReference type="Proteomes" id="UP000195667">
    <property type="component" value="Unassembled WGS sequence"/>
</dbReference>
<keyword evidence="1" id="KW-0732">Signal</keyword>
<evidence type="ECO:0000256" key="1">
    <source>
        <dbReference type="SAM" id="SignalP"/>
    </source>
</evidence>
<dbReference type="RefSeq" id="WP_176371105.1">
    <property type="nucleotide sequence ID" value="NZ_FUKI01000123.1"/>
</dbReference>
<accession>A0A1R4HBX8</accession>
<reference evidence="3" key="1">
    <citation type="submission" date="2017-02" db="EMBL/GenBank/DDBJ databases">
        <authorList>
            <person name="Daims H."/>
        </authorList>
    </citation>
    <scope>NUCLEOTIDE SEQUENCE [LARGE SCALE GENOMIC DNA]</scope>
</reference>
<evidence type="ECO:0000313" key="2">
    <source>
        <dbReference type="EMBL" id="SJM93735.1"/>
    </source>
</evidence>
<evidence type="ECO:0000313" key="3">
    <source>
        <dbReference type="Proteomes" id="UP000195667"/>
    </source>
</evidence>
<feature type="chain" id="PRO_5012458618" evidence="1">
    <location>
        <begin position="24"/>
        <end position="207"/>
    </location>
</feature>